<dbReference type="PANTHER" id="PTHR45138:SF9">
    <property type="entry name" value="DIGUANYLATE CYCLASE DGCM-RELATED"/>
    <property type="match status" value="1"/>
</dbReference>
<dbReference type="InterPro" id="IPR000160">
    <property type="entry name" value="GGDEF_dom"/>
</dbReference>
<evidence type="ECO:0000256" key="1">
    <source>
        <dbReference type="ARBA" id="ARBA00012528"/>
    </source>
</evidence>
<dbReference type="NCBIfam" id="TIGR00254">
    <property type="entry name" value="GGDEF"/>
    <property type="match status" value="1"/>
</dbReference>
<dbReference type="PANTHER" id="PTHR45138">
    <property type="entry name" value="REGULATORY COMPONENTS OF SENSORY TRANSDUCTION SYSTEM"/>
    <property type="match status" value="1"/>
</dbReference>
<comment type="catalytic activity">
    <reaction evidence="2">
        <text>2 GTP = 3',3'-c-di-GMP + 2 diphosphate</text>
        <dbReference type="Rhea" id="RHEA:24898"/>
        <dbReference type="ChEBI" id="CHEBI:33019"/>
        <dbReference type="ChEBI" id="CHEBI:37565"/>
        <dbReference type="ChEBI" id="CHEBI:58805"/>
        <dbReference type="EC" id="2.7.7.65"/>
    </reaction>
</comment>
<sequence>MGILKRIKPYIYLLVVITSPLHSATDVNLQLRWRHQFQFAGYYMAIEKGYYQAQELSVSLIEGGPNAFHPVDNLINQKADFAISGSGAIISHIQGKPIVALAAIMQSSPLIWITLKKNNLTRPHDLTNKTLSILNPIESAELLTVFKKENISLSNINFKQTNFTVDNLIDEKTHALNAYISNEPFLLQQKNIEYNIINPVDYGVNFYNDVLITHSKLAKSSPELVKVFTKASLQGWQYAFSHIDETVELIHAKYAPHKSIEHLRYEALQLKKLVMPELVTIGHMNPGRWQKIANNYYELGMVKSTDNISDFIFNPNDSRSPWFVHYMVISGLIISLLSIITWRFAYLTTSLRKEIKRRRYAENSLVSVNKKLKILATSDPLTKIYNRRAFFDKGHALLNLAHRKNLPITLFMIDLDNFKSINDEYGHKTGDRVLTSLCDTLHNKLIREHDIFARIGGEEFAILMLDCGIQNAESIALRILNCAHHLQIPTEKQTQLDVTVSIGISEIGMSEISHDIETCLNQADKALYQAKQQGRDQFVIYTHSDIA</sequence>
<dbReference type="RefSeq" id="WP_268073434.1">
    <property type="nucleotide sequence ID" value="NZ_CP109965.1"/>
</dbReference>
<accession>A0ABY7AJ13</accession>
<dbReference type="SUPFAM" id="SSF53850">
    <property type="entry name" value="Periplasmic binding protein-like II"/>
    <property type="match status" value="1"/>
</dbReference>
<keyword evidence="3" id="KW-0472">Membrane</keyword>
<dbReference type="InterPro" id="IPR029787">
    <property type="entry name" value="Nucleotide_cyclase"/>
</dbReference>
<dbReference type="EC" id="2.7.7.65" evidence="1"/>
<evidence type="ECO:0000256" key="2">
    <source>
        <dbReference type="ARBA" id="ARBA00034247"/>
    </source>
</evidence>
<reference evidence="5" key="1">
    <citation type="submission" date="2022-10" db="EMBL/GenBank/DDBJ databases">
        <title>Catenovulum adriacola sp. nov. isolated in the Harbour of Susak.</title>
        <authorList>
            <person name="Schoch T."/>
            <person name="Reich S.J."/>
            <person name="Stoeferle S."/>
            <person name="Flaiz M."/>
            <person name="Kazda M."/>
            <person name="Riedel C.U."/>
            <person name="Duerre P."/>
        </authorList>
    </citation>
    <scope>NUCLEOTIDE SEQUENCE</scope>
    <source>
        <strain evidence="5">TS8</strain>
    </source>
</reference>
<keyword evidence="3" id="KW-0812">Transmembrane</keyword>
<organism evidence="5 6">
    <name type="scientific">Catenovulum adriaticum</name>
    <dbReference type="NCBI Taxonomy" id="2984846"/>
    <lineage>
        <taxon>Bacteria</taxon>
        <taxon>Pseudomonadati</taxon>
        <taxon>Pseudomonadota</taxon>
        <taxon>Gammaproteobacteria</taxon>
        <taxon>Alteromonadales</taxon>
        <taxon>Alteromonadaceae</taxon>
        <taxon>Catenovulum</taxon>
    </lineage>
</organism>
<gene>
    <name evidence="5" type="ORF">OLW01_08590</name>
</gene>
<dbReference type="Proteomes" id="UP001163726">
    <property type="component" value="Chromosome"/>
</dbReference>
<dbReference type="Pfam" id="PF00990">
    <property type="entry name" value="GGDEF"/>
    <property type="match status" value="1"/>
</dbReference>
<dbReference type="EMBL" id="CP109965">
    <property type="protein sequence ID" value="WAJ69242.1"/>
    <property type="molecule type" value="Genomic_DNA"/>
</dbReference>
<name>A0ABY7AJ13_9ALTE</name>
<dbReference type="InterPro" id="IPR015168">
    <property type="entry name" value="SsuA/THI5"/>
</dbReference>
<dbReference type="Gene3D" id="3.30.70.270">
    <property type="match status" value="1"/>
</dbReference>
<evidence type="ECO:0000313" key="6">
    <source>
        <dbReference type="Proteomes" id="UP001163726"/>
    </source>
</evidence>
<keyword evidence="3" id="KW-1133">Transmembrane helix</keyword>
<protein>
    <recommendedName>
        <fullName evidence="1">diguanylate cyclase</fullName>
        <ecNumber evidence="1">2.7.7.65</ecNumber>
    </recommendedName>
</protein>
<dbReference type="Gene3D" id="3.40.190.10">
    <property type="entry name" value="Periplasmic binding protein-like II"/>
    <property type="match status" value="2"/>
</dbReference>
<dbReference type="Pfam" id="PF09084">
    <property type="entry name" value="NMT1"/>
    <property type="match status" value="1"/>
</dbReference>
<dbReference type="PROSITE" id="PS50887">
    <property type="entry name" value="GGDEF"/>
    <property type="match status" value="1"/>
</dbReference>
<evidence type="ECO:0000256" key="3">
    <source>
        <dbReference type="SAM" id="Phobius"/>
    </source>
</evidence>
<feature type="domain" description="GGDEF" evidence="4">
    <location>
        <begin position="406"/>
        <end position="543"/>
    </location>
</feature>
<dbReference type="SMART" id="SM00267">
    <property type="entry name" value="GGDEF"/>
    <property type="match status" value="1"/>
</dbReference>
<evidence type="ECO:0000259" key="4">
    <source>
        <dbReference type="PROSITE" id="PS50887"/>
    </source>
</evidence>
<evidence type="ECO:0000313" key="5">
    <source>
        <dbReference type="EMBL" id="WAJ69242.1"/>
    </source>
</evidence>
<dbReference type="SUPFAM" id="SSF55073">
    <property type="entry name" value="Nucleotide cyclase"/>
    <property type="match status" value="1"/>
</dbReference>
<proteinExistence type="predicted"/>
<dbReference type="InterPro" id="IPR043128">
    <property type="entry name" value="Rev_trsase/Diguanyl_cyclase"/>
</dbReference>
<feature type="transmembrane region" description="Helical" evidence="3">
    <location>
        <begin position="322"/>
        <end position="349"/>
    </location>
</feature>
<dbReference type="CDD" id="cd01949">
    <property type="entry name" value="GGDEF"/>
    <property type="match status" value="1"/>
</dbReference>
<keyword evidence="6" id="KW-1185">Reference proteome</keyword>
<dbReference type="InterPro" id="IPR050469">
    <property type="entry name" value="Diguanylate_Cyclase"/>
</dbReference>